<proteinExistence type="predicted"/>
<dbReference type="EMBL" id="CACSIP010000064">
    <property type="protein sequence ID" value="CAA0136346.1"/>
    <property type="molecule type" value="Genomic_DNA"/>
</dbReference>
<evidence type="ECO:0000313" key="3">
    <source>
        <dbReference type="Proteomes" id="UP000430146"/>
    </source>
</evidence>
<evidence type="ECO:0008006" key="4">
    <source>
        <dbReference type="Google" id="ProtNLM"/>
    </source>
</evidence>
<keyword evidence="3" id="KW-1185">Reference proteome</keyword>
<keyword evidence="1" id="KW-0732">Signal</keyword>
<dbReference type="Proteomes" id="UP000430146">
    <property type="component" value="Unassembled WGS sequence"/>
</dbReference>
<protein>
    <recommendedName>
        <fullName evidence="4">Secreted protein</fullName>
    </recommendedName>
</protein>
<dbReference type="RefSeq" id="WP_159235058.1">
    <property type="nucleotide sequence ID" value="NZ_CACSIP010000064.1"/>
</dbReference>
<sequence>MLTIHRALFASGLVLGAAFGVPAGGVLVASAQAAPVVQEDDPGWDCRTMGDRVCGPTNAQGVAAGLYRDGALVSAWDPAWYGHPELVPAS</sequence>
<accession>A0A5S9RAU0</accession>
<evidence type="ECO:0000256" key="1">
    <source>
        <dbReference type="SAM" id="SignalP"/>
    </source>
</evidence>
<name>A0A5S9RAU0_MYCVN</name>
<feature type="signal peptide" evidence="1">
    <location>
        <begin position="1"/>
        <end position="23"/>
    </location>
</feature>
<dbReference type="OrthoDB" id="4764844at2"/>
<dbReference type="AlphaFoldDB" id="A0A5S9RAU0"/>
<gene>
    <name evidence="2" type="ORF">AELLOGFF_06488</name>
</gene>
<evidence type="ECO:0000313" key="2">
    <source>
        <dbReference type="EMBL" id="CAA0136346.1"/>
    </source>
</evidence>
<organism evidence="2 3">
    <name type="scientific">Mycolicibacterium vanbaalenii</name>
    <name type="common">Mycobacterium vanbaalenii</name>
    <dbReference type="NCBI Taxonomy" id="110539"/>
    <lineage>
        <taxon>Bacteria</taxon>
        <taxon>Bacillati</taxon>
        <taxon>Actinomycetota</taxon>
        <taxon>Actinomycetes</taxon>
        <taxon>Mycobacteriales</taxon>
        <taxon>Mycobacteriaceae</taxon>
        <taxon>Mycolicibacterium</taxon>
    </lineage>
</organism>
<feature type="chain" id="PRO_5039563222" description="Secreted protein" evidence="1">
    <location>
        <begin position="24"/>
        <end position="90"/>
    </location>
</feature>
<reference evidence="2 3" key="1">
    <citation type="submission" date="2019-11" db="EMBL/GenBank/DDBJ databases">
        <authorList>
            <person name="Holert J."/>
        </authorList>
    </citation>
    <scope>NUCLEOTIDE SEQUENCE [LARGE SCALE GENOMIC DNA]</scope>
    <source>
        <strain evidence="2">BC8_1</strain>
    </source>
</reference>